<feature type="transmembrane region" description="Helical" evidence="9">
    <location>
        <begin position="258"/>
        <end position="280"/>
    </location>
</feature>
<dbReference type="PANTHER" id="PTHR26450">
    <property type="entry name" value="OLFACTORY RECEPTOR 56B1-RELATED"/>
    <property type="match status" value="1"/>
</dbReference>
<dbReference type="EMBL" id="JBBPFD010000021">
    <property type="protein sequence ID" value="KAK7882735.1"/>
    <property type="molecule type" value="Genomic_DNA"/>
</dbReference>
<evidence type="ECO:0008006" key="12">
    <source>
        <dbReference type="Google" id="ProtNLM"/>
    </source>
</evidence>
<organism evidence="10 11">
    <name type="scientific">Mugilogobius chulae</name>
    <name type="common">yellowstripe goby</name>
    <dbReference type="NCBI Taxonomy" id="88201"/>
    <lineage>
        <taxon>Eukaryota</taxon>
        <taxon>Metazoa</taxon>
        <taxon>Chordata</taxon>
        <taxon>Craniata</taxon>
        <taxon>Vertebrata</taxon>
        <taxon>Euteleostomi</taxon>
        <taxon>Actinopterygii</taxon>
        <taxon>Neopterygii</taxon>
        <taxon>Teleostei</taxon>
        <taxon>Neoteleostei</taxon>
        <taxon>Acanthomorphata</taxon>
        <taxon>Gobiaria</taxon>
        <taxon>Gobiiformes</taxon>
        <taxon>Gobioidei</taxon>
        <taxon>Gobiidae</taxon>
        <taxon>Gobionellinae</taxon>
        <taxon>Mugilogobius</taxon>
    </lineage>
</organism>
<dbReference type="SUPFAM" id="SSF81321">
    <property type="entry name" value="Family A G protein-coupled receptor-like"/>
    <property type="match status" value="1"/>
</dbReference>
<dbReference type="InterPro" id="IPR050402">
    <property type="entry name" value="OR51/52/56-like"/>
</dbReference>
<evidence type="ECO:0000313" key="10">
    <source>
        <dbReference type="EMBL" id="KAK7882735.1"/>
    </source>
</evidence>
<dbReference type="Pfam" id="PF13853">
    <property type="entry name" value="7tm_4"/>
    <property type="match status" value="1"/>
</dbReference>
<evidence type="ECO:0000256" key="1">
    <source>
        <dbReference type="ARBA" id="ARBA00004141"/>
    </source>
</evidence>
<keyword evidence="6 9" id="KW-0472">Membrane</keyword>
<feature type="transmembrane region" description="Helical" evidence="9">
    <location>
        <begin position="52"/>
        <end position="75"/>
    </location>
</feature>
<evidence type="ECO:0000256" key="2">
    <source>
        <dbReference type="ARBA" id="ARBA00022606"/>
    </source>
</evidence>
<dbReference type="GO" id="GO:0005886">
    <property type="term" value="C:plasma membrane"/>
    <property type="evidence" value="ECO:0007669"/>
    <property type="project" value="TreeGrafter"/>
</dbReference>
<feature type="transmembrane region" description="Helical" evidence="9">
    <location>
        <begin position="223"/>
        <end position="246"/>
    </location>
</feature>
<evidence type="ECO:0000256" key="6">
    <source>
        <dbReference type="ARBA" id="ARBA00023136"/>
    </source>
</evidence>
<reference evidence="11" key="1">
    <citation type="submission" date="2024-04" db="EMBL/GenBank/DDBJ databases">
        <title>Salinicola lusitanus LLJ914,a marine bacterium isolated from the Okinawa Trough.</title>
        <authorList>
            <person name="Li J."/>
        </authorList>
    </citation>
    <scope>NUCLEOTIDE SEQUENCE [LARGE SCALE GENOMIC DNA]</scope>
</reference>
<evidence type="ECO:0000256" key="9">
    <source>
        <dbReference type="SAM" id="Phobius"/>
    </source>
</evidence>
<feature type="compositionally biased region" description="Polar residues" evidence="8">
    <location>
        <begin position="1"/>
        <end position="11"/>
    </location>
</feature>
<feature type="region of interest" description="Disordered" evidence="8">
    <location>
        <begin position="1"/>
        <end position="27"/>
    </location>
</feature>
<dbReference type="Gene3D" id="1.20.1070.10">
    <property type="entry name" value="Rhodopsin 7-helix transmembrane proteins"/>
    <property type="match status" value="1"/>
</dbReference>
<dbReference type="PRINTS" id="PR00245">
    <property type="entry name" value="OLFACTORYR"/>
</dbReference>
<dbReference type="AlphaFoldDB" id="A0AAW0MRL3"/>
<evidence type="ECO:0000313" key="11">
    <source>
        <dbReference type="Proteomes" id="UP001460270"/>
    </source>
</evidence>
<evidence type="ECO:0000256" key="4">
    <source>
        <dbReference type="ARBA" id="ARBA00022725"/>
    </source>
</evidence>
<evidence type="ECO:0000256" key="3">
    <source>
        <dbReference type="ARBA" id="ARBA00022692"/>
    </source>
</evidence>
<comment type="subcellular location">
    <subcellularLocation>
        <location evidence="1">Membrane</location>
        <topology evidence="1">Multi-pass membrane protein</topology>
    </subcellularLocation>
</comment>
<evidence type="ECO:0000256" key="5">
    <source>
        <dbReference type="ARBA" id="ARBA00022989"/>
    </source>
</evidence>
<sequence>MNSSDPQSATGSLGLDQVTDTSGETQLKHSPCKMLTSLQYSSTPVGAARGLIALPLVSVFGHVMLANGCLLLVLIRVEALWSPIVSDADVSHSLSFIAGVHASTRHGTGPLRRYLSPAEVQAADGPLLLPGPLPFHCAPEWFCHGVLVALAGSLDFCGSRVIEHLYCDHMALVHLGCGDTEPSQRAGVAVIVCFVGLDIPVIVLSYLQILIVVHRAGEDRWKALHTCGTHLMVLLVFYLVGTVAFLSHTMRLGLSSDLNTLMGLVYILLPAAVNPVIYGVRTAEIRQGFSRVFGKVLWARNTSKKMSIIKVCPWTNPAHRGSAPLSI</sequence>
<keyword evidence="7" id="KW-0807">Transducer</keyword>
<keyword evidence="4" id="KW-0552">Olfaction</keyword>
<keyword evidence="5 9" id="KW-1133">Transmembrane helix</keyword>
<comment type="caution">
    <text evidence="10">The sequence shown here is derived from an EMBL/GenBank/DDBJ whole genome shotgun (WGS) entry which is preliminary data.</text>
</comment>
<dbReference type="InterPro" id="IPR000725">
    <property type="entry name" value="Olfact_rcpt"/>
</dbReference>
<keyword evidence="3 9" id="KW-0812">Transmembrane</keyword>
<name>A0AAW0MRL3_9GOBI</name>
<gene>
    <name evidence="10" type="ORF">WMY93_028909</name>
</gene>
<evidence type="ECO:0000256" key="8">
    <source>
        <dbReference type="SAM" id="MobiDB-lite"/>
    </source>
</evidence>
<keyword evidence="11" id="KW-1185">Reference proteome</keyword>
<keyword evidence="2" id="KW-0716">Sensory transduction</keyword>
<dbReference type="GO" id="GO:0007186">
    <property type="term" value="P:G protein-coupled receptor signaling pathway"/>
    <property type="evidence" value="ECO:0007669"/>
    <property type="project" value="InterPro"/>
</dbReference>
<dbReference type="GO" id="GO:0004984">
    <property type="term" value="F:olfactory receptor activity"/>
    <property type="evidence" value="ECO:0007669"/>
    <property type="project" value="InterPro"/>
</dbReference>
<proteinExistence type="predicted"/>
<feature type="transmembrane region" description="Helical" evidence="9">
    <location>
        <begin position="188"/>
        <end position="211"/>
    </location>
</feature>
<evidence type="ECO:0000256" key="7">
    <source>
        <dbReference type="ARBA" id="ARBA00023224"/>
    </source>
</evidence>
<dbReference type="Proteomes" id="UP001460270">
    <property type="component" value="Unassembled WGS sequence"/>
</dbReference>
<dbReference type="PANTHER" id="PTHR26450:SF429">
    <property type="entry name" value="OLFACTORY RECEPTOR"/>
    <property type="match status" value="1"/>
</dbReference>
<protein>
    <recommendedName>
        <fullName evidence="12">G-protein coupled receptors family 1 profile domain-containing protein</fullName>
    </recommendedName>
</protein>
<accession>A0AAW0MRL3</accession>